<feature type="region of interest" description="Disordered" evidence="1">
    <location>
        <begin position="249"/>
        <end position="269"/>
    </location>
</feature>
<proteinExistence type="predicted"/>
<name>A0ABQ9HZ98_9NEOP</name>
<dbReference type="EMBL" id="JARBHB010000003">
    <property type="protein sequence ID" value="KAJ8889722.1"/>
    <property type="molecule type" value="Genomic_DNA"/>
</dbReference>
<accession>A0ABQ9HZ98</accession>
<dbReference type="Proteomes" id="UP001159363">
    <property type="component" value="Chromosome 3"/>
</dbReference>
<feature type="compositionally biased region" description="Basic and acidic residues" evidence="1">
    <location>
        <begin position="249"/>
        <end position="259"/>
    </location>
</feature>
<sequence>MALQKVQMLESLFRMNRLKEEALLRAAAGTGRLSGTVEVTQLDPLLPADRHAHSLLCLSFWEARCLWQLSQALCVLEVGVGNLGMSVNCRFKKSSIVRVRNLGGLKGYVDVGESPSPLSTWSSPPWDLFQKVTIQQLTGDRKLSDRPPSLANSDMPLRFPCPSIIYPMLIGAGTGYAMKTGANHTGTYLSDKLHSFTKYSKTPIDGKRLLKERLDTIGRSKPRRSIPGRVESREERCRHLLIKEPREPTRAKQVMEQRRNARAGETGNPRENLLTSAIIRNDFHARKSESDLAGIRTRFALVVGYRSSHFTTKAPQTPSAGGLSRCAATLVFSSRLWGYGDAAARALALHLDGLVSTTGGVAPRIFALGNRAGRCRWLVGFLGDLPFPSPCIPVLLHTHLALPSSTLKTPLLKAVMISITSESTEAPPCDAASTSPDVGRLRPGLATPRVSGISLHVFLIGSTQADKWRSRRNERAGETGDPREDPPTNGIVRHDSHMRKSGVTRPGIDPGSPSWEASRLTAQSPKTCTYLLRVGIYYKDACSCGPMLVPCAFISLLSHVDHIVETCAPPTRHCFHNFRSRDLPLCDKPQSERPQVLDDEALEEDLVSLPTASRCLVKQPDFPCTA</sequence>
<keyword evidence="3" id="KW-1185">Reference proteome</keyword>
<organism evidence="2 3">
    <name type="scientific">Dryococelus australis</name>
    <dbReference type="NCBI Taxonomy" id="614101"/>
    <lineage>
        <taxon>Eukaryota</taxon>
        <taxon>Metazoa</taxon>
        <taxon>Ecdysozoa</taxon>
        <taxon>Arthropoda</taxon>
        <taxon>Hexapoda</taxon>
        <taxon>Insecta</taxon>
        <taxon>Pterygota</taxon>
        <taxon>Neoptera</taxon>
        <taxon>Polyneoptera</taxon>
        <taxon>Phasmatodea</taxon>
        <taxon>Verophasmatodea</taxon>
        <taxon>Anareolatae</taxon>
        <taxon>Phasmatidae</taxon>
        <taxon>Eurycanthinae</taxon>
        <taxon>Dryococelus</taxon>
    </lineage>
</organism>
<gene>
    <name evidence="2" type="ORF">PR048_009223</name>
</gene>
<evidence type="ECO:0000313" key="3">
    <source>
        <dbReference type="Proteomes" id="UP001159363"/>
    </source>
</evidence>
<reference evidence="2 3" key="1">
    <citation type="submission" date="2023-02" db="EMBL/GenBank/DDBJ databases">
        <title>LHISI_Scaffold_Assembly.</title>
        <authorList>
            <person name="Stuart O.P."/>
            <person name="Cleave R."/>
            <person name="Magrath M.J.L."/>
            <person name="Mikheyev A.S."/>
        </authorList>
    </citation>
    <scope>NUCLEOTIDE SEQUENCE [LARGE SCALE GENOMIC DNA]</scope>
    <source>
        <strain evidence="2">Daus_M_001</strain>
        <tissue evidence="2">Leg muscle</tissue>
    </source>
</reference>
<evidence type="ECO:0000313" key="2">
    <source>
        <dbReference type="EMBL" id="KAJ8889722.1"/>
    </source>
</evidence>
<feature type="compositionally biased region" description="Basic and acidic residues" evidence="1">
    <location>
        <begin position="468"/>
        <end position="486"/>
    </location>
</feature>
<feature type="region of interest" description="Disordered" evidence="1">
    <location>
        <begin position="468"/>
        <end position="518"/>
    </location>
</feature>
<protein>
    <submittedName>
        <fullName evidence="2">Uncharacterized protein</fullName>
    </submittedName>
</protein>
<evidence type="ECO:0000256" key="1">
    <source>
        <dbReference type="SAM" id="MobiDB-lite"/>
    </source>
</evidence>
<comment type="caution">
    <text evidence="2">The sequence shown here is derived from an EMBL/GenBank/DDBJ whole genome shotgun (WGS) entry which is preliminary data.</text>
</comment>